<comment type="catalytic activity">
    <reaction evidence="16">
        <text>Preferential cleavage: (Ac)2-L-Lys-D-Ala-|-D-Ala. Also transpeptidation of peptidyl-alanyl moieties that are N-acyl substituents of D-alanine.</text>
        <dbReference type="EC" id="3.4.16.4"/>
    </reaction>
</comment>
<dbReference type="InterPro" id="IPR023346">
    <property type="entry name" value="Lysozyme-like_dom_sf"/>
</dbReference>
<evidence type="ECO:0000259" key="19">
    <source>
        <dbReference type="Pfam" id="PF00905"/>
    </source>
</evidence>
<evidence type="ECO:0000256" key="4">
    <source>
        <dbReference type="ARBA" id="ARBA00022645"/>
    </source>
</evidence>
<evidence type="ECO:0000256" key="14">
    <source>
        <dbReference type="ARBA" id="ARBA00023268"/>
    </source>
</evidence>
<evidence type="ECO:0000256" key="5">
    <source>
        <dbReference type="ARBA" id="ARBA00022670"/>
    </source>
</evidence>
<comment type="similarity">
    <text evidence="2">In the N-terminal section; belongs to the glycosyltransferase 51 family.</text>
</comment>
<name>A0A1G6LMG3_9BACI</name>
<dbReference type="RefSeq" id="WP_090796515.1">
    <property type="nucleotide sequence ID" value="NZ_FMYI01000009.1"/>
</dbReference>
<accession>A0A1G6LMG3</accession>
<comment type="catalytic activity">
    <reaction evidence="17">
        <text>[GlcNAc-(1-&gt;4)-Mur2Ac(oyl-L-Ala-gamma-D-Glu-L-Lys-D-Ala-D-Ala)](n)-di-trans,octa-cis-undecaprenyl diphosphate + beta-D-GlcNAc-(1-&gt;4)-Mur2Ac(oyl-L-Ala-gamma-D-Glu-L-Lys-D-Ala-D-Ala)-di-trans,octa-cis-undecaprenyl diphosphate = [GlcNAc-(1-&gt;4)-Mur2Ac(oyl-L-Ala-gamma-D-Glu-L-Lys-D-Ala-D-Ala)](n+1)-di-trans,octa-cis-undecaprenyl diphosphate + di-trans,octa-cis-undecaprenyl diphosphate + H(+)</text>
        <dbReference type="Rhea" id="RHEA:23708"/>
        <dbReference type="Rhea" id="RHEA-COMP:9602"/>
        <dbReference type="Rhea" id="RHEA-COMP:9603"/>
        <dbReference type="ChEBI" id="CHEBI:15378"/>
        <dbReference type="ChEBI" id="CHEBI:58405"/>
        <dbReference type="ChEBI" id="CHEBI:60033"/>
        <dbReference type="ChEBI" id="CHEBI:78435"/>
        <dbReference type="EC" id="2.4.99.28"/>
    </reaction>
</comment>
<keyword evidence="9" id="KW-0378">Hydrolase</keyword>
<dbReference type="Pfam" id="PF00912">
    <property type="entry name" value="Transgly"/>
    <property type="match status" value="1"/>
</dbReference>
<feature type="transmembrane region" description="Helical" evidence="18">
    <location>
        <begin position="20"/>
        <end position="43"/>
    </location>
</feature>
<dbReference type="GO" id="GO:0009002">
    <property type="term" value="F:serine-type D-Ala-D-Ala carboxypeptidase activity"/>
    <property type="evidence" value="ECO:0007669"/>
    <property type="project" value="UniProtKB-EC"/>
</dbReference>
<dbReference type="OrthoDB" id="9766909at2"/>
<keyword evidence="6" id="KW-0328">Glycosyltransferase</keyword>
<dbReference type="PANTHER" id="PTHR32282:SF32">
    <property type="entry name" value="PENICILLIN-BINDING PROTEIN 2A"/>
    <property type="match status" value="1"/>
</dbReference>
<proteinExistence type="inferred from homology"/>
<evidence type="ECO:0000313" key="22">
    <source>
        <dbReference type="Proteomes" id="UP000242949"/>
    </source>
</evidence>
<keyword evidence="14" id="KW-0511">Multifunctional enzyme</keyword>
<evidence type="ECO:0000256" key="18">
    <source>
        <dbReference type="SAM" id="Phobius"/>
    </source>
</evidence>
<dbReference type="Gene3D" id="3.40.710.10">
    <property type="entry name" value="DD-peptidase/beta-lactamase superfamily"/>
    <property type="match status" value="1"/>
</dbReference>
<dbReference type="STRING" id="1612202.SAMN05421734_1098"/>
<evidence type="ECO:0000256" key="11">
    <source>
        <dbReference type="ARBA" id="ARBA00022984"/>
    </source>
</evidence>
<dbReference type="InterPro" id="IPR050396">
    <property type="entry name" value="Glycosyltr_51/Transpeptidase"/>
</dbReference>
<keyword evidence="11" id="KW-0573">Peptidoglycan synthesis</keyword>
<evidence type="ECO:0000256" key="16">
    <source>
        <dbReference type="ARBA" id="ARBA00034000"/>
    </source>
</evidence>
<dbReference type="EMBL" id="FMYI01000009">
    <property type="protein sequence ID" value="SDC44379.1"/>
    <property type="molecule type" value="Genomic_DNA"/>
</dbReference>
<evidence type="ECO:0000256" key="9">
    <source>
        <dbReference type="ARBA" id="ARBA00022801"/>
    </source>
</evidence>
<dbReference type="Gene3D" id="1.10.3810.10">
    <property type="entry name" value="Biosynthetic peptidoglycan transglycosylase-like"/>
    <property type="match status" value="1"/>
</dbReference>
<dbReference type="GO" id="GO:0008658">
    <property type="term" value="F:penicillin binding"/>
    <property type="evidence" value="ECO:0007669"/>
    <property type="project" value="InterPro"/>
</dbReference>
<dbReference type="SUPFAM" id="SSF53955">
    <property type="entry name" value="Lysozyme-like"/>
    <property type="match status" value="1"/>
</dbReference>
<organism evidence="21 22">
    <name type="scientific">Pelagirhabdus alkalitolerans</name>
    <dbReference type="NCBI Taxonomy" id="1612202"/>
    <lineage>
        <taxon>Bacteria</taxon>
        <taxon>Bacillati</taxon>
        <taxon>Bacillota</taxon>
        <taxon>Bacilli</taxon>
        <taxon>Bacillales</taxon>
        <taxon>Bacillaceae</taxon>
        <taxon>Pelagirhabdus</taxon>
    </lineage>
</organism>
<evidence type="ECO:0000256" key="2">
    <source>
        <dbReference type="ARBA" id="ARBA00007739"/>
    </source>
</evidence>
<dbReference type="InterPro" id="IPR012338">
    <property type="entry name" value="Beta-lactam/transpept-like"/>
</dbReference>
<dbReference type="NCBIfam" id="TIGR02074">
    <property type="entry name" value="PBP_1a_fam"/>
    <property type="match status" value="1"/>
</dbReference>
<evidence type="ECO:0000256" key="7">
    <source>
        <dbReference type="ARBA" id="ARBA00022679"/>
    </source>
</evidence>
<keyword evidence="8 18" id="KW-0812">Transmembrane</keyword>
<dbReference type="GO" id="GO:0008955">
    <property type="term" value="F:peptidoglycan glycosyltransferase activity"/>
    <property type="evidence" value="ECO:0007669"/>
    <property type="project" value="UniProtKB-EC"/>
</dbReference>
<dbReference type="GO" id="GO:0008360">
    <property type="term" value="P:regulation of cell shape"/>
    <property type="evidence" value="ECO:0007669"/>
    <property type="project" value="UniProtKB-KW"/>
</dbReference>
<dbReference type="FunFam" id="1.10.3810.10:FF:000001">
    <property type="entry name" value="Penicillin-binding protein 1A"/>
    <property type="match status" value="1"/>
</dbReference>
<evidence type="ECO:0000256" key="10">
    <source>
        <dbReference type="ARBA" id="ARBA00022960"/>
    </source>
</evidence>
<keyword evidence="3" id="KW-1003">Cell membrane</keyword>
<evidence type="ECO:0000256" key="17">
    <source>
        <dbReference type="ARBA" id="ARBA00049902"/>
    </source>
</evidence>
<evidence type="ECO:0000256" key="15">
    <source>
        <dbReference type="ARBA" id="ARBA00023316"/>
    </source>
</evidence>
<evidence type="ECO:0000256" key="12">
    <source>
        <dbReference type="ARBA" id="ARBA00022989"/>
    </source>
</evidence>
<dbReference type="SUPFAM" id="SSF56601">
    <property type="entry name" value="beta-lactamase/transpeptidase-like"/>
    <property type="match status" value="1"/>
</dbReference>
<feature type="domain" description="Glycosyl transferase family 51" evidence="20">
    <location>
        <begin position="73"/>
        <end position="242"/>
    </location>
</feature>
<dbReference type="GO" id="GO:0071555">
    <property type="term" value="P:cell wall organization"/>
    <property type="evidence" value="ECO:0007669"/>
    <property type="project" value="UniProtKB-KW"/>
</dbReference>
<keyword evidence="7" id="KW-0808">Transferase</keyword>
<protein>
    <submittedName>
        <fullName evidence="21">Penicillin-binding protein 2A</fullName>
    </submittedName>
</protein>
<evidence type="ECO:0000256" key="8">
    <source>
        <dbReference type="ARBA" id="ARBA00022692"/>
    </source>
</evidence>
<dbReference type="InterPro" id="IPR036950">
    <property type="entry name" value="PBP_transglycosylase"/>
</dbReference>
<keyword evidence="13 18" id="KW-0472">Membrane</keyword>
<comment type="similarity">
    <text evidence="1">In the C-terminal section; belongs to the transpeptidase family.</text>
</comment>
<dbReference type="InterPro" id="IPR001264">
    <property type="entry name" value="Glyco_trans_51"/>
</dbReference>
<evidence type="ECO:0000256" key="1">
    <source>
        <dbReference type="ARBA" id="ARBA00007090"/>
    </source>
</evidence>
<dbReference type="AlphaFoldDB" id="A0A1G6LMG3"/>
<dbReference type="Pfam" id="PF00905">
    <property type="entry name" value="Transpeptidase"/>
    <property type="match status" value="1"/>
</dbReference>
<evidence type="ECO:0000313" key="21">
    <source>
        <dbReference type="EMBL" id="SDC44379.1"/>
    </source>
</evidence>
<keyword evidence="12 18" id="KW-1133">Transmembrane helix</keyword>
<gene>
    <name evidence="21" type="ORF">SAMN05421734_1098</name>
</gene>
<keyword evidence="10" id="KW-0133">Cell shape</keyword>
<sequence>MKKQTIIQDLYHYIKMRTWLKVLVISLSAVFLISLSLFLFIIYGGGLIVDEEALVLPATTSVVTEDEEYAGRLFTQNRSLVSLDEIPEHVQKAFIAVEDERFYSHAGVDFRSVVRAMYRDLIAFDKVEGASTITQQLAKNLFLDNTQSWMRKTKEVMASIYLERHYTKDDILELYLNEVYFAHGIFGVDAAAEYFFNKPVGDLSISEGAMLAGMVKGPNMYSPYVDEERALNRRNLVLAQMERTNVLDTNERLALQGQSLNVTPQSSDGVPWIDDYLEAVIREAEDRFLLTREELQRGGYTVTVHMDTVAQQTAYDLMQDDAFFYGSTDDVEAAFTMIDAKTGHLSAVIGGRDYKIGDEHRAFNAHQPGSVMKPLAVYGPALEEGYTPYQFVDDEQNDFDGYRVQNVDQVYDGDVTMYDALARSKNTSAVWLLDQIGVSTGKNYLEKMNLTLPDEGLSIALGGIEQGFSPIQIAEGYRTFINNGQFQESYTIKHIVDRDGNEVEPTHSVKQEQVFSPQASWDMVRMLEGVVNEGTAQAGDFNKALAGKTGTTEHPHAPGNAKDAWFTGLTPEYVTTLWMGYDRSDADHYLTRGSAAPTELTKAILTEIDQQQTLSETFTSPDGIKDLPEPIRLPNVDDLEVDHTFGGWRLIRGELTWTPAEDERIEYHVYQEQPGDDELLGTVEGTGTFNLNDMGLFSENHYYVIPYNPLTEEYGNPSNTVRLSLFNE</sequence>
<dbReference type="GO" id="GO:0009252">
    <property type="term" value="P:peptidoglycan biosynthetic process"/>
    <property type="evidence" value="ECO:0007669"/>
    <property type="project" value="UniProtKB-KW"/>
</dbReference>
<dbReference type="Proteomes" id="UP000242949">
    <property type="component" value="Unassembled WGS sequence"/>
</dbReference>
<feature type="domain" description="Penicillin-binding protein transpeptidase" evidence="19">
    <location>
        <begin position="334"/>
        <end position="605"/>
    </location>
</feature>
<evidence type="ECO:0000256" key="6">
    <source>
        <dbReference type="ARBA" id="ARBA00022676"/>
    </source>
</evidence>
<dbReference type="GO" id="GO:0030288">
    <property type="term" value="C:outer membrane-bounded periplasmic space"/>
    <property type="evidence" value="ECO:0007669"/>
    <property type="project" value="TreeGrafter"/>
</dbReference>
<keyword evidence="5" id="KW-0645">Protease</keyword>
<evidence type="ECO:0000256" key="3">
    <source>
        <dbReference type="ARBA" id="ARBA00022475"/>
    </source>
</evidence>
<dbReference type="GO" id="GO:0006508">
    <property type="term" value="P:proteolysis"/>
    <property type="evidence" value="ECO:0007669"/>
    <property type="project" value="UniProtKB-KW"/>
</dbReference>
<dbReference type="InterPro" id="IPR001460">
    <property type="entry name" value="PCN-bd_Tpept"/>
</dbReference>
<keyword evidence="4" id="KW-0121">Carboxypeptidase</keyword>
<reference evidence="22" key="1">
    <citation type="submission" date="2016-09" db="EMBL/GenBank/DDBJ databases">
        <authorList>
            <person name="Varghese N."/>
            <person name="Submissions S."/>
        </authorList>
    </citation>
    <scope>NUCLEOTIDE SEQUENCE [LARGE SCALE GENOMIC DNA]</scope>
    <source>
        <strain evidence="22">S5</strain>
    </source>
</reference>
<evidence type="ECO:0000256" key="13">
    <source>
        <dbReference type="ARBA" id="ARBA00023136"/>
    </source>
</evidence>
<evidence type="ECO:0000259" key="20">
    <source>
        <dbReference type="Pfam" id="PF00912"/>
    </source>
</evidence>
<dbReference type="PANTHER" id="PTHR32282">
    <property type="entry name" value="BINDING PROTEIN TRANSPEPTIDASE, PUTATIVE-RELATED"/>
    <property type="match status" value="1"/>
</dbReference>
<keyword evidence="15" id="KW-0961">Cell wall biogenesis/degradation</keyword>
<keyword evidence="22" id="KW-1185">Reference proteome</keyword>